<dbReference type="EMBL" id="CALNXJ010000049">
    <property type="protein sequence ID" value="CAH3151408.1"/>
    <property type="molecule type" value="Genomic_DNA"/>
</dbReference>
<evidence type="ECO:0000256" key="2">
    <source>
        <dbReference type="SAM" id="MobiDB-lite"/>
    </source>
</evidence>
<protein>
    <recommendedName>
        <fullName evidence="7">Microprocessor complex subunit DGCR8</fullName>
    </recommendedName>
</protein>
<dbReference type="AlphaFoldDB" id="A0AAU9XKJ2"/>
<dbReference type="GO" id="GO:0042802">
    <property type="term" value="F:identical protein binding"/>
    <property type="evidence" value="ECO:0007669"/>
    <property type="project" value="InterPro"/>
</dbReference>
<comment type="caution">
    <text evidence="5">The sequence shown here is derived from an EMBL/GenBank/DDBJ whole genome shotgun (WGS) entry which is preliminary data.</text>
</comment>
<dbReference type="PANTHER" id="PTHR13482:SF3">
    <property type="entry name" value="MICROPROCESSOR COMPLEX SUBUNIT DGCR8"/>
    <property type="match status" value="1"/>
</dbReference>
<dbReference type="CDD" id="cd19867">
    <property type="entry name" value="DSRM_DGCR8_rpt1"/>
    <property type="match status" value="1"/>
</dbReference>
<reference evidence="5 6" key="1">
    <citation type="submission" date="2022-05" db="EMBL/GenBank/DDBJ databases">
        <authorList>
            <consortium name="Genoscope - CEA"/>
            <person name="William W."/>
        </authorList>
    </citation>
    <scope>NUCLEOTIDE SEQUENCE [LARGE SCALE GENOMIC DNA]</scope>
</reference>
<evidence type="ECO:0000313" key="5">
    <source>
        <dbReference type="EMBL" id="CAH3151408.1"/>
    </source>
</evidence>
<organism evidence="5 6">
    <name type="scientific">Pocillopora meandrina</name>
    <dbReference type="NCBI Taxonomy" id="46732"/>
    <lineage>
        <taxon>Eukaryota</taxon>
        <taxon>Metazoa</taxon>
        <taxon>Cnidaria</taxon>
        <taxon>Anthozoa</taxon>
        <taxon>Hexacorallia</taxon>
        <taxon>Scleractinia</taxon>
        <taxon>Astrocoeniina</taxon>
        <taxon>Pocilloporidae</taxon>
        <taxon>Pocillopora</taxon>
    </lineage>
</organism>
<dbReference type="Gene3D" id="3.30.160.590">
    <property type="match status" value="1"/>
</dbReference>
<evidence type="ECO:0000259" key="4">
    <source>
        <dbReference type="PROSITE" id="PS50137"/>
    </source>
</evidence>
<dbReference type="PANTHER" id="PTHR13482">
    <property type="entry name" value="MICRORNA PROCESSOR COMPLEX SUBUNIT DGCR8"/>
    <property type="match status" value="1"/>
</dbReference>
<feature type="compositionally biased region" description="Basic and acidic residues" evidence="2">
    <location>
        <begin position="58"/>
        <end position="90"/>
    </location>
</feature>
<feature type="region of interest" description="Disordered" evidence="2">
    <location>
        <begin position="247"/>
        <end position="276"/>
    </location>
</feature>
<feature type="compositionally biased region" description="Basic and acidic residues" evidence="2">
    <location>
        <begin position="575"/>
        <end position="595"/>
    </location>
</feature>
<feature type="region of interest" description="Disordered" evidence="2">
    <location>
        <begin position="35"/>
        <end position="123"/>
    </location>
</feature>
<proteinExistence type="predicted"/>
<dbReference type="Gene3D" id="2.20.70.10">
    <property type="match status" value="1"/>
</dbReference>
<accession>A0AAU9XKJ2</accession>
<dbReference type="GO" id="GO:0070878">
    <property type="term" value="F:primary miRNA binding"/>
    <property type="evidence" value="ECO:0007669"/>
    <property type="project" value="TreeGrafter"/>
</dbReference>
<dbReference type="GO" id="GO:0003725">
    <property type="term" value="F:double-stranded RNA binding"/>
    <property type="evidence" value="ECO:0007669"/>
    <property type="project" value="TreeGrafter"/>
</dbReference>
<dbReference type="PROSITE" id="PS50137">
    <property type="entry name" value="DS_RBD"/>
    <property type="match status" value="1"/>
</dbReference>
<dbReference type="CDD" id="cd19868">
    <property type="entry name" value="DSRM_DGCR8_rpt2"/>
    <property type="match status" value="1"/>
</dbReference>
<feature type="domain" description="WW" evidence="3">
    <location>
        <begin position="136"/>
        <end position="169"/>
    </location>
</feature>
<keyword evidence="1" id="KW-0694">RNA-binding</keyword>
<dbReference type="FunFam" id="3.30.160.20:FF:000021">
    <property type="entry name" value="Microprocessor complex subunit DGCR8"/>
    <property type="match status" value="1"/>
</dbReference>
<dbReference type="SUPFAM" id="SSF54768">
    <property type="entry name" value="dsRNA-binding domain-like"/>
    <property type="match status" value="1"/>
</dbReference>
<dbReference type="GO" id="GO:0020037">
    <property type="term" value="F:heme binding"/>
    <property type="evidence" value="ECO:0007669"/>
    <property type="project" value="InterPro"/>
</dbReference>
<keyword evidence="6" id="KW-1185">Reference proteome</keyword>
<evidence type="ECO:0000259" key="3">
    <source>
        <dbReference type="PROSITE" id="PS50020"/>
    </source>
</evidence>
<dbReference type="PROSITE" id="PS50020">
    <property type="entry name" value="WW_DOMAIN_2"/>
    <property type="match status" value="1"/>
</dbReference>
<evidence type="ECO:0008006" key="7">
    <source>
        <dbReference type="Google" id="ProtNLM"/>
    </source>
</evidence>
<dbReference type="Pfam" id="PF00035">
    <property type="entry name" value="dsrm"/>
    <property type="match status" value="1"/>
</dbReference>
<gene>
    <name evidence="5" type="ORF">PMEA_00025180</name>
</gene>
<dbReference type="Proteomes" id="UP001159428">
    <property type="component" value="Unassembled WGS sequence"/>
</dbReference>
<dbReference type="Gene3D" id="3.30.160.20">
    <property type="match status" value="2"/>
</dbReference>
<dbReference type="SMART" id="SM00358">
    <property type="entry name" value="DSRM"/>
    <property type="match status" value="1"/>
</dbReference>
<feature type="compositionally biased region" description="Basic and acidic residues" evidence="2">
    <location>
        <begin position="98"/>
        <end position="123"/>
    </location>
</feature>
<evidence type="ECO:0000313" key="6">
    <source>
        <dbReference type="Proteomes" id="UP001159428"/>
    </source>
</evidence>
<dbReference type="InterPro" id="IPR001202">
    <property type="entry name" value="WW_dom"/>
</dbReference>
<dbReference type="SMART" id="SM00456">
    <property type="entry name" value="WW"/>
    <property type="match status" value="1"/>
</dbReference>
<evidence type="ECO:0000256" key="1">
    <source>
        <dbReference type="PROSITE-ProRule" id="PRU00266"/>
    </source>
</evidence>
<dbReference type="GO" id="GO:0070877">
    <property type="term" value="C:microprocessor complex"/>
    <property type="evidence" value="ECO:0007669"/>
    <property type="project" value="InterPro"/>
</dbReference>
<dbReference type="InterPro" id="IPR040375">
    <property type="entry name" value="DGCR8"/>
</dbReference>
<feature type="compositionally biased region" description="Basic and acidic residues" evidence="2">
    <location>
        <begin position="552"/>
        <end position="564"/>
    </location>
</feature>
<feature type="region of interest" description="Disordered" evidence="2">
    <location>
        <begin position="551"/>
        <end position="608"/>
    </location>
</feature>
<name>A0AAU9XKJ2_9CNID</name>
<feature type="domain" description="DRBM" evidence="4">
    <location>
        <begin position="355"/>
        <end position="422"/>
    </location>
</feature>
<dbReference type="GO" id="GO:0031053">
    <property type="term" value="P:primary miRNA processing"/>
    <property type="evidence" value="ECO:0007669"/>
    <property type="project" value="InterPro"/>
</dbReference>
<dbReference type="InterPro" id="IPR014720">
    <property type="entry name" value="dsRBD_dom"/>
</dbReference>
<sequence length="608" mass="67890">MSVDNGMNQLANVVKAPTALTVSDENSKWRTEIEEMENNSEKVSSIADMNITTYSEEESLKEMPRQTERVPLKRNSDEDYVDNKRQRTEGDQAAMTRSNDRENVNSTTGDEKQEGENQTDEQERKVIIMKGSLPKLALPEGWIALNHRSGGIVYLHKPSRVCTWSRPYHIGGGSVRKHDVPLAAIPCLHQKKGFLIEQKNAEETKSENGTSKLTNPAGSVLNALNTQDVEKCYANDKDNITQHPQITENAHDYSEQVSSVKNISEEEQESTDSCKKTPTSLELLDVGELGRYLSNLWEFHTLTSEQERYAVMPLPQTVDDLELPSSLECLSYPVKGSENGKSSGKDYLLNAGGKTPVALLHEYCQRFLKSKPVYLASECASSDSPFVAEVQIDGIKHGSGAGPSKKIARQIAAESTLEVLLPGTFKKIRDYQISDAELEFFDKVDILNPRLYEFCSKTSLPSPSQVLEECVRRNQGICSSIEFSTFCEQDKSLVFIITCGKHTAKVPCKNKRIGKQLASQHILKSLHPHLEKWGALMRIYCDRPTGSIKKYKKDDNDTANEKTGSDSSANTNLLERLKSEMRKLSSENEKGKTDSLNKPADPVFTVTL</sequence>